<keyword evidence="3" id="KW-1185">Reference proteome</keyword>
<dbReference type="PANTHER" id="PTHR12110">
    <property type="entry name" value="HYDROXYPYRUVATE ISOMERASE"/>
    <property type="match status" value="1"/>
</dbReference>
<dbReference type="Proteomes" id="UP000295773">
    <property type="component" value="Unassembled WGS sequence"/>
</dbReference>
<dbReference type="InterPro" id="IPR036237">
    <property type="entry name" value="Xyl_isomerase-like_sf"/>
</dbReference>
<evidence type="ECO:0000313" key="2">
    <source>
        <dbReference type="EMBL" id="TCU60199.1"/>
    </source>
</evidence>
<dbReference type="AlphaFoldDB" id="A0A4R3TFQ2"/>
<dbReference type="InterPro" id="IPR050312">
    <property type="entry name" value="IolE/XylAMocC-like"/>
</dbReference>
<organism evidence="2 3">
    <name type="scientific">Longicatena caecimuris</name>
    <dbReference type="NCBI Taxonomy" id="1796635"/>
    <lineage>
        <taxon>Bacteria</taxon>
        <taxon>Bacillati</taxon>
        <taxon>Bacillota</taxon>
        <taxon>Erysipelotrichia</taxon>
        <taxon>Erysipelotrichales</taxon>
        <taxon>Erysipelotrichaceae</taxon>
        <taxon>Longicatena</taxon>
    </lineage>
</organism>
<dbReference type="RefSeq" id="WP_008979304.1">
    <property type="nucleotide sequence ID" value="NZ_DBGDHU010000026.1"/>
</dbReference>
<accession>A0A4R3TFQ2</accession>
<feature type="domain" description="Xylose isomerase-like TIM barrel" evidence="1">
    <location>
        <begin position="19"/>
        <end position="287"/>
    </location>
</feature>
<dbReference type="Pfam" id="PF01261">
    <property type="entry name" value="AP_endonuc_2"/>
    <property type="match status" value="1"/>
</dbReference>
<dbReference type="EMBL" id="SMBP01000008">
    <property type="protein sequence ID" value="TCU60199.1"/>
    <property type="molecule type" value="Genomic_DNA"/>
</dbReference>
<evidence type="ECO:0000259" key="1">
    <source>
        <dbReference type="Pfam" id="PF01261"/>
    </source>
</evidence>
<reference evidence="2 3" key="1">
    <citation type="submission" date="2019-03" db="EMBL/GenBank/DDBJ databases">
        <title>Genomic Encyclopedia of Type Strains, Phase IV (KMG-IV): sequencing the most valuable type-strain genomes for metagenomic binning, comparative biology and taxonomic classification.</title>
        <authorList>
            <person name="Goeker M."/>
        </authorList>
    </citation>
    <scope>NUCLEOTIDE SEQUENCE [LARGE SCALE GENOMIC DNA]</scope>
    <source>
        <strain evidence="2 3">DSM 29481</strain>
    </source>
</reference>
<dbReference type="InterPro" id="IPR013022">
    <property type="entry name" value="Xyl_isomerase-like_TIM-brl"/>
</dbReference>
<dbReference type="PANTHER" id="PTHR12110:SF41">
    <property type="entry name" value="INOSOSE DEHYDRATASE"/>
    <property type="match status" value="1"/>
</dbReference>
<dbReference type="SUPFAM" id="SSF51658">
    <property type="entry name" value="Xylose isomerase-like"/>
    <property type="match status" value="1"/>
</dbReference>
<gene>
    <name evidence="2" type="ORF">EDD61_10858</name>
</gene>
<name>A0A4R3TFQ2_9FIRM</name>
<keyword evidence="2" id="KW-0413">Isomerase</keyword>
<protein>
    <submittedName>
        <fullName evidence="2">Sugar phosphate isomerase/epimerase</fullName>
    </submittedName>
</protein>
<evidence type="ECO:0000313" key="3">
    <source>
        <dbReference type="Proteomes" id="UP000295773"/>
    </source>
</evidence>
<proteinExistence type="predicted"/>
<sequence length="295" mass="34555">MQYAIITDQICEDLERALQIAKAHHYSHVELHNVFGKSIEECSLAEVEHIRTLLQTYHLEVSCIASTVFFLCPLYEGDQVSLFNDSFYAIEGDINTHLRYLENACRIAKRLNCPRVRIFPFRFPDNRKPPFGVQEDMNAILRAVRLALRIAKEYDITLVLENCPYSRLPKGMMTIQIIKAFQDPHLRLLWDPANSFRAVKENVPKDYLLFSLMDELRYIYPQIGHIHIKDYHYDPTQQKPFVHKELFDGDIPYDQILTYLHNRGYDKVLSLEAEVPFQETISSMDKLKDTLENIT</sequence>
<dbReference type="GO" id="GO:0016853">
    <property type="term" value="F:isomerase activity"/>
    <property type="evidence" value="ECO:0007669"/>
    <property type="project" value="UniProtKB-KW"/>
</dbReference>
<dbReference type="Gene3D" id="3.20.20.150">
    <property type="entry name" value="Divalent-metal-dependent TIM barrel enzymes"/>
    <property type="match status" value="1"/>
</dbReference>
<comment type="caution">
    <text evidence="2">The sequence shown here is derived from an EMBL/GenBank/DDBJ whole genome shotgun (WGS) entry which is preliminary data.</text>
</comment>